<dbReference type="EMBL" id="JAACJJ010000001">
    <property type="protein sequence ID" value="KAF5331061.1"/>
    <property type="molecule type" value="Genomic_DNA"/>
</dbReference>
<feature type="compositionally biased region" description="Basic residues" evidence="1">
    <location>
        <begin position="1"/>
        <end position="10"/>
    </location>
</feature>
<reference evidence="2 3" key="1">
    <citation type="journal article" date="2020" name="ISME J.">
        <title>Uncovering the hidden diversity of litter-decomposition mechanisms in mushroom-forming fungi.</title>
        <authorList>
            <person name="Floudas D."/>
            <person name="Bentzer J."/>
            <person name="Ahren D."/>
            <person name="Johansson T."/>
            <person name="Persson P."/>
            <person name="Tunlid A."/>
        </authorList>
    </citation>
    <scope>NUCLEOTIDE SEQUENCE [LARGE SCALE GENOMIC DNA]</scope>
    <source>
        <strain evidence="2 3">CBS 101986</strain>
    </source>
</reference>
<dbReference type="Proteomes" id="UP000567179">
    <property type="component" value="Unassembled WGS sequence"/>
</dbReference>
<evidence type="ECO:0000256" key="1">
    <source>
        <dbReference type="SAM" id="MobiDB-lite"/>
    </source>
</evidence>
<dbReference type="AlphaFoldDB" id="A0A8H5FBS7"/>
<name>A0A8H5FBS7_9AGAR</name>
<accession>A0A8H5FBS7</accession>
<organism evidence="2 3">
    <name type="scientific">Psilocybe cf. subviscida</name>
    <dbReference type="NCBI Taxonomy" id="2480587"/>
    <lineage>
        <taxon>Eukaryota</taxon>
        <taxon>Fungi</taxon>
        <taxon>Dikarya</taxon>
        <taxon>Basidiomycota</taxon>
        <taxon>Agaricomycotina</taxon>
        <taxon>Agaricomycetes</taxon>
        <taxon>Agaricomycetidae</taxon>
        <taxon>Agaricales</taxon>
        <taxon>Agaricineae</taxon>
        <taxon>Strophariaceae</taxon>
        <taxon>Psilocybe</taxon>
    </lineage>
</organism>
<evidence type="ECO:0000313" key="3">
    <source>
        <dbReference type="Proteomes" id="UP000567179"/>
    </source>
</evidence>
<comment type="caution">
    <text evidence="2">The sequence shown here is derived from an EMBL/GenBank/DDBJ whole genome shotgun (WGS) entry which is preliminary data.</text>
</comment>
<dbReference type="PANTHER" id="PTHR34213">
    <property type="entry name" value="NUCLEAR TRANSPORT FACTOR 2 (NTF2) FAMILY PROTEIN"/>
    <property type="match status" value="1"/>
</dbReference>
<dbReference type="InterPro" id="IPR032710">
    <property type="entry name" value="NTF2-like_dom_sf"/>
</dbReference>
<feature type="region of interest" description="Disordered" evidence="1">
    <location>
        <begin position="1"/>
        <end position="54"/>
    </location>
</feature>
<dbReference type="SUPFAM" id="SSF54427">
    <property type="entry name" value="NTF2-like"/>
    <property type="match status" value="1"/>
</dbReference>
<sequence>MNSPNSHRRSVSGDYTSRGHHRSMSRDSRGSGAIVHSPSPPPTQTFHPNILPRSVPTPALVESVAGGAHYAGAKVDSETLIKRRRSSNKRSHTELKSDHKRVLDDLTELFCARPTLEILERSWTKDAEFEDPYCKTKGYDQFAAQWFGLTKILVNAEQLSKRVMSSTDNPNRFIYFQTMEYTLRWFNKKKVIESIVTVDLDDNEKIIRLVDQWEGKELPSRWGASFLRTMNGKMAPWFVHIPKAPRRRT</sequence>
<keyword evidence="3" id="KW-1185">Reference proteome</keyword>
<proteinExistence type="predicted"/>
<gene>
    <name evidence="2" type="ORF">D9619_005939</name>
</gene>
<protein>
    <submittedName>
        <fullName evidence="2">Uncharacterized protein</fullName>
    </submittedName>
</protein>
<evidence type="ECO:0000313" key="2">
    <source>
        <dbReference type="EMBL" id="KAF5331061.1"/>
    </source>
</evidence>
<dbReference type="PANTHER" id="PTHR34213:SF2">
    <property type="entry name" value="NUCLEAR TRANSPORT FACTOR 2 (NTF2) FAMILY PROTEIN"/>
    <property type="match status" value="1"/>
</dbReference>
<dbReference type="OrthoDB" id="2400485at2759"/>